<evidence type="ECO:0000256" key="1">
    <source>
        <dbReference type="ARBA" id="ARBA00023125"/>
    </source>
</evidence>
<dbReference type="Pfam" id="PF01381">
    <property type="entry name" value="HTH_3"/>
    <property type="match status" value="1"/>
</dbReference>
<keyword evidence="4" id="KW-1185">Reference proteome</keyword>
<dbReference type="PROSITE" id="PS50943">
    <property type="entry name" value="HTH_CROC1"/>
    <property type="match status" value="1"/>
</dbReference>
<evidence type="ECO:0000259" key="2">
    <source>
        <dbReference type="PROSITE" id="PS50943"/>
    </source>
</evidence>
<protein>
    <submittedName>
        <fullName evidence="3">Helix-turn-helix domain-containing protein</fullName>
    </submittedName>
</protein>
<dbReference type="InterPro" id="IPR013096">
    <property type="entry name" value="Cupin_2"/>
</dbReference>
<dbReference type="SUPFAM" id="SSF51182">
    <property type="entry name" value="RmlC-like cupins"/>
    <property type="match status" value="1"/>
</dbReference>
<sequence>MTKDSEGSESQVADSHEADIGLRLRKLRKSRNLTISELAARGGVSAGAISQIERNLSNPTVRMLEQLRVVLNVPLTAFLDCEEYDPPGAEHYVRRLQDRPGFHVGKRGIAKELLSPKGDHQLQFMMIDIPPQIRSDEVLTGQGEKAGLVIEGELTLEIEGNTTILYPGDSFQFKSSLRHNVFNHTHSGAKVLWIMHIQPENHL</sequence>
<dbReference type="Gene3D" id="1.10.260.40">
    <property type="entry name" value="lambda repressor-like DNA-binding domains"/>
    <property type="match status" value="1"/>
</dbReference>
<dbReference type="CDD" id="cd00093">
    <property type="entry name" value="HTH_XRE"/>
    <property type="match status" value="1"/>
</dbReference>
<organism evidence="3 4">
    <name type="scientific">Tatumella terrea</name>
    <dbReference type="NCBI Taxonomy" id="419007"/>
    <lineage>
        <taxon>Bacteria</taxon>
        <taxon>Pseudomonadati</taxon>
        <taxon>Pseudomonadota</taxon>
        <taxon>Gammaproteobacteria</taxon>
        <taxon>Enterobacterales</taxon>
        <taxon>Erwiniaceae</taxon>
        <taxon>Tatumella</taxon>
    </lineage>
</organism>
<evidence type="ECO:0000313" key="3">
    <source>
        <dbReference type="EMBL" id="MFC6378754.1"/>
    </source>
</evidence>
<evidence type="ECO:0000313" key="4">
    <source>
        <dbReference type="Proteomes" id="UP001596230"/>
    </source>
</evidence>
<dbReference type="SMART" id="SM00530">
    <property type="entry name" value="HTH_XRE"/>
    <property type="match status" value="1"/>
</dbReference>
<dbReference type="InterPro" id="IPR050807">
    <property type="entry name" value="TransReg_Diox_bact_type"/>
</dbReference>
<dbReference type="EMBL" id="JBHSUB010000013">
    <property type="protein sequence ID" value="MFC6378754.1"/>
    <property type="molecule type" value="Genomic_DNA"/>
</dbReference>
<dbReference type="InterPro" id="IPR014710">
    <property type="entry name" value="RmlC-like_jellyroll"/>
</dbReference>
<dbReference type="Pfam" id="PF07883">
    <property type="entry name" value="Cupin_2"/>
    <property type="match status" value="1"/>
</dbReference>
<dbReference type="Proteomes" id="UP001596230">
    <property type="component" value="Unassembled WGS sequence"/>
</dbReference>
<dbReference type="SUPFAM" id="SSF47413">
    <property type="entry name" value="lambda repressor-like DNA-binding domains"/>
    <property type="match status" value="1"/>
</dbReference>
<accession>A0ABW1VZ16</accession>
<dbReference type="InterPro" id="IPR001387">
    <property type="entry name" value="Cro/C1-type_HTH"/>
</dbReference>
<proteinExistence type="predicted"/>
<dbReference type="PANTHER" id="PTHR46797:SF2">
    <property type="entry name" value="TRANSCRIPTIONAL REGULATOR"/>
    <property type="match status" value="1"/>
</dbReference>
<dbReference type="RefSeq" id="WP_385951352.1">
    <property type="nucleotide sequence ID" value="NZ_JBHSUB010000013.1"/>
</dbReference>
<dbReference type="InterPro" id="IPR010982">
    <property type="entry name" value="Lambda_DNA-bd_dom_sf"/>
</dbReference>
<dbReference type="PANTHER" id="PTHR46797">
    <property type="entry name" value="HTH-TYPE TRANSCRIPTIONAL REGULATOR"/>
    <property type="match status" value="1"/>
</dbReference>
<keyword evidence="1" id="KW-0238">DNA-binding</keyword>
<reference evidence="4" key="1">
    <citation type="journal article" date="2019" name="Int. J. Syst. Evol. Microbiol.">
        <title>The Global Catalogue of Microorganisms (GCM) 10K type strain sequencing project: providing services to taxonomists for standard genome sequencing and annotation.</title>
        <authorList>
            <consortium name="The Broad Institute Genomics Platform"/>
            <consortium name="The Broad Institute Genome Sequencing Center for Infectious Disease"/>
            <person name="Wu L."/>
            <person name="Ma J."/>
        </authorList>
    </citation>
    <scope>NUCLEOTIDE SEQUENCE [LARGE SCALE GENOMIC DNA]</scope>
    <source>
        <strain evidence="4">CGMCC 1.18518</strain>
    </source>
</reference>
<dbReference type="CDD" id="cd02209">
    <property type="entry name" value="cupin_XRE_C"/>
    <property type="match status" value="1"/>
</dbReference>
<comment type="caution">
    <text evidence="3">The sequence shown here is derived from an EMBL/GenBank/DDBJ whole genome shotgun (WGS) entry which is preliminary data.</text>
</comment>
<dbReference type="InterPro" id="IPR011051">
    <property type="entry name" value="RmlC_Cupin_sf"/>
</dbReference>
<name>A0ABW1VZ16_9GAMM</name>
<dbReference type="Gene3D" id="2.60.120.10">
    <property type="entry name" value="Jelly Rolls"/>
    <property type="match status" value="1"/>
</dbReference>
<gene>
    <name evidence="3" type="ORF">ACFP9W_11820</name>
</gene>
<feature type="domain" description="HTH cro/C1-type" evidence="2">
    <location>
        <begin position="24"/>
        <end position="78"/>
    </location>
</feature>